<proteinExistence type="predicted"/>
<dbReference type="EMBL" id="CADCTR010002880">
    <property type="protein sequence ID" value="CAA9372576.1"/>
    <property type="molecule type" value="Genomic_DNA"/>
</dbReference>
<name>A0A6J4MYQ0_9CHLR</name>
<protein>
    <submittedName>
        <fullName evidence="2">Uncharacterized protein</fullName>
    </submittedName>
</protein>
<gene>
    <name evidence="2" type="ORF">AVDCRST_MAG93-8538</name>
</gene>
<sequence>MNRMPASMRTFQEHARCPGTFVQQNAANPQVGGASRKL</sequence>
<feature type="region of interest" description="Disordered" evidence="1">
    <location>
        <begin position="1"/>
        <end position="38"/>
    </location>
</feature>
<reference evidence="2" key="1">
    <citation type="submission" date="2020-02" db="EMBL/GenBank/DDBJ databases">
        <authorList>
            <person name="Meier V. D."/>
        </authorList>
    </citation>
    <scope>NUCLEOTIDE SEQUENCE</scope>
    <source>
        <strain evidence="2">AVDCRST_MAG93</strain>
    </source>
</reference>
<accession>A0A6J4MYQ0</accession>
<dbReference type="AlphaFoldDB" id="A0A6J4MYQ0"/>
<organism evidence="2">
    <name type="scientific">uncultured Chloroflexia bacterium</name>
    <dbReference type="NCBI Taxonomy" id="1672391"/>
    <lineage>
        <taxon>Bacteria</taxon>
        <taxon>Bacillati</taxon>
        <taxon>Chloroflexota</taxon>
        <taxon>Chloroflexia</taxon>
        <taxon>environmental samples</taxon>
    </lineage>
</organism>
<evidence type="ECO:0000313" key="2">
    <source>
        <dbReference type="EMBL" id="CAA9372576.1"/>
    </source>
</evidence>
<evidence type="ECO:0000256" key="1">
    <source>
        <dbReference type="SAM" id="MobiDB-lite"/>
    </source>
</evidence>